<feature type="region of interest" description="Disordered" evidence="1">
    <location>
        <begin position="237"/>
        <end position="715"/>
    </location>
</feature>
<evidence type="ECO:0000313" key="3">
    <source>
        <dbReference type="EMBL" id="VEV57596.1"/>
    </source>
</evidence>
<accession>A0A449BVT7</accession>
<dbReference type="GeneID" id="59893112"/>
<feature type="transmembrane region" description="Helical" evidence="2">
    <location>
        <begin position="752"/>
        <end position="772"/>
    </location>
</feature>
<evidence type="ECO:0000256" key="1">
    <source>
        <dbReference type="SAM" id="MobiDB-lite"/>
    </source>
</evidence>
<dbReference type="KEGG" id="pvv:PVVCY_1104880"/>
<keyword evidence="2" id="KW-0472">Membrane</keyword>
<protein>
    <submittedName>
        <fullName evidence="3">CIR protein PIR protein</fullName>
    </submittedName>
</protein>
<keyword evidence="2" id="KW-1133">Transmembrane helix</keyword>
<feature type="compositionally biased region" description="Polar residues" evidence="1">
    <location>
        <begin position="274"/>
        <end position="294"/>
    </location>
</feature>
<feature type="compositionally biased region" description="Polar residues" evidence="1">
    <location>
        <begin position="613"/>
        <end position="622"/>
    </location>
</feature>
<feature type="compositionally biased region" description="Polar residues" evidence="1">
    <location>
        <begin position="668"/>
        <end position="680"/>
    </location>
</feature>
<feature type="compositionally biased region" description="Basic and acidic residues" evidence="1">
    <location>
        <begin position="500"/>
        <end position="510"/>
    </location>
</feature>
<feature type="compositionally biased region" description="Low complexity" evidence="1">
    <location>
        <begin position="511"/>
        <end position="527"/>
    </location>
</feature>
<dbReference type="VEuPathDB" id="PlasmoDB:PVVCY_1104880"/>
<dbReference type="OrthoDB" id="373277at2759"/>
<feature type="compositionally biased region" description="Basic and acidic residues" evidence="1">
    <location>
        <begin position="572"/>
        <end position="596"/>
    </location>
</feature>
<evidence type="ECO:0000256" key="2">
    <source>
        <dbReference type="SAM" id="Phobius"/>
    </source>
</evidence>
<sequence length="860" mass="94166">MESEVLCGFLNIADSYFIGKDVDTDRINDEPAIKNYCYNGGCKTNGERINALTIYILMLFRKSIDKDNYNDYDECFLLWISDKLFEIHNKSEDKDKNQNITLNEAYDKYLKKHKVIMDHWPLLDNIKGLKNAKLKDMSEFYKLLNKICITISDYNDAESNNITKNSEECSNQYMILHNRFSGCKSYLNLLNQLKYIYDEFRNTAMKEIKENKSITLHPLKTKDGVEIRSSRVFKSYDFNNPKCQSQKKKSPSPPQAGPSVLLHFSKEKPPPQPLNQLKDSQHKTPPSSQNSNALPKTKTEKSSSSSVQDASKINSKTSDNSEGNTREGSGDTGSSNSRSGNVDDGLNDQVGSGVENMNNGVKEPEAPSDGKGSQVSKADGTNGESVGTDIGKGGPEDGPGVGSGGLDNGQCIKDSKPGSSNSEIRNTGGKSSDKDSSGNTEDKKNLQTDQSITQGNSLKQHEGLSISGGSVDGVDDSTKHKGSTNKAMEKHQQNDSLESNLKEKPQDSQKETQQLQEPEQQQPQPSEQPKDNQRETSQPSVSQTGLTNEQRTSDIPPKGPSSEQKDPDDDTENRKSPQSDSKDHGQTPVINKRDSNDGPGGGTRGTSSVSGGQISNGSQRGANTSQQGKSGGSGHGTGNQGSSSHQGGDTGGDKGSQDGSDRKEGKPPTSNDPSPTQKDLNQQNSSDTSQTQEQRTSHDTSGNQNPDQTDQEGSQKIVSDPVIIPTNPECGIKGNGITGIDDGNVLKKYKKIVISIIVILMPITLTILYKYLSSGSRKELTRKKNMKKVINSIGGKKQIQIIIKSSNQKNNTKKSINSVYKEKSPSLNIYKLIQADPMPFINLFFLLIFFVYKRKRDTIE</sequence>
<dbReference type="Pfam" id="PF06022">
    <property type="entry name" value="Cir_Bir_Yir"/>
    <property type="match status" value="1"/>
</dbReference>
<feature type="compositionally biased region" description="Basic and acidic residues" evidence="1">
    <location>
        <begin position="651"/>
        <end position="666"/>
    </location>
</feature>
<feature type="compositionally biased region" description="Polar residues" evidence="1">
    <location>
        <begin position="447"/>
        <end position="458"/>
    </location>
</feature>
<dbReference type="EMBL" id="LR215067">
    <property type="protein sequence ID" value="VEV57596.1"/>
    <property type="molecule type" value="Genomic_DNA"/>
</dbReference>
<feature type="compositionally biased region" description="Basic and acidic residues" evidence="1">
    <location>
        <begin position="431"/>
        <end position="446"/>
    </location>
</feature>
<feature type="compositionally biased region" description="Polar residues" evidence="1">
    <location>
        <begin position="330"/>
        <end position="340"/>
    </location>
</feature>
<dbReference type="InterPro" id="IPR006477">
    <property type="entry name" value="Yir_bir_cir"/>
</dbReference>
<reference evidence="3 4" key="1">
    <citation type="submission" date="2019-01" db="EMBL/GenBank/DDBJ databases">
        <authorList>
            <person name="Ramaprasad A."/>
        </authorList>
    </citation>
    <scope>NUCLEOTIDE SEQUENCE [LARGE SCALE GENOMIC DNA]</scope>
</reference>
<dbReference type="RefSeq" id="XP_037490668.1">
    <property type="nucleotide sequence ID" value="XM_037634583.1"/>
</dbReference>
<name>A0A449BVT7_PLAVN</name>
<dbReference type="AlphaFoldDB" id="A0A449BVT7"/>
<feature type="compositionally biased region" description="Polar residues" evidence="1">
    <location>
        <begin position="307"/>
        <end position="323"/>
    </location>
</feature>
<feature type="compositionally biased region" description="Gly residues" evidence="1">
    <location>
        <begin position="629"/>
        <end position="639"/>
    </location>
</feature>
<evidence type="ECO:0000313" key="4">
    <source>
        <dbReference type="Proteomes" id="UP000290582"/>
    </source>
</evidence>
<keyword evidence="2" id="KW-0812">Transmembrane</keyword>
<feature type="compositionally biased region" description="Polar residues" evidence="1">
    <location>
        <begin position="699"/>
        <end position="715"/>
    </location>
</feature>
<feature type="compositionally biased region" description="Gly residues" evidence="1">
    <location>
        <begin position="390"/>
        <end position="407"/>
    </location>
</feature>
<gene>
    <name evidence="3" type="ORF">PVVCY_1104880</name>
</gene>
<dbReference type="Proteomes" id="UP000290582">
    <property type="component" value="Chromosome PVVCY_11"/>
</dbReference>
<feature type="compositionally biased region" description="Polar residues" evidence="1">
    <location>
        <begin position="535"/>
        <end position="550"/>
    </location>
</feature>
<organism evidence="3 4">
    <name type="scientific">Plasmodium vinckei vinckei</name>
    <dbReference type="NCBI Taxonomy" id="54757"/>
    <lineage>
        <taxon>Eukaryota</taxon>
        <taxon>Sar</taxon>
        <taxon>Alveolata</taxon>
        <taxon>Apicomplexa</taxon>
        <taxon>Aconoidasida</taxon>
        <taxon>Haemosporida</taxon>
        <taxon>Plasmodiidae</taxon>
        <taxon>Plasmodium</taxon>
        <taxon>Plasmodium (Vinckeia)</taxon>
    </lineage>
</organism>
<proteinExistence type="predicted"/>
<feature type="compositionally biased region" description="Low complexity" evidence="1">
    <location>
        <begin position="681"/>
        <end position="694"/>
    </location>
</feature>